<sequence length="70" mass="8236">MIRSDFISLILEDYCEGYFGRDGCGPKVIEGIGRDWIVVRYIEDKFCAIATFKNEQELEQKLNQWIDNDQ</sequence>
<organism evidence="1">
    <name type="scientific">marine sediment metagenome</name>
    <dbReference type="NCBI Taxonomy" id="412755"/>
    <lineage>
        <taxon>unclassified sequences</taxon>
        <taxon>metagenomes</taxon>
        <taxon>ecological metagenomes</taxon>
    </lineage>
</organism>
<dbReference type="AlphaFoldDB" id="X0UKD2"/>
<proteinExistence type="predicted"/>
<name>X0UKD2_9ZZZZ</name>
<evidence type="ECO:0000313" key="1">
    <source>
        <dbReference type="EMBL" id="GAG06279.1"/>
    </source>
</evidence>
<accession>X0UKD2</accession>
<comment type="caution">
    <text evidence="1">The sequence shown here is derived from an EMBL/GenBank/DDBJ whole genome shotgun (WGS) entry which is preliminary data.</text>
</comment>
<dbReference type="EMBL" id="BARS01021672">
    <property type="protein sequence ID" value="GAG06279.1"/>
    <property type="molecule type" value="Genomic_DNA"/>
</dbReference>
<gene>
    <name evidence="1" type="ORF">S01H1_34764</name>
</gene>
<reference evidence="1" key="1">
    <citation type="journal article" date="2014" name="Front. Microbiol.">
        <title>High frequency of phylogenetically diverse reductive dehalogenase-homologous genes in deep subseafloor sedimentary metagenomes.</title>
        <authorList>
            <person name="Kawai M."/>
            <person name="Futagami T."/>
            <person name="Toyoda A."/>
            <person name="Takaki Y."/>
            <person name="Nishi S."/>
            <person name="Hori S."/>
            <person name="Arai W."/>
            <person name="Tsubouchi T."/>
            <person name="Morono Y."/>
            <person name="Uchiyama I."/>
            <person name="Ito T."/>
            <person name="Fujiyama A."/>
            <person name="Inagaki F."/>
            <person name="Takami H."/>
        </authorList>
    </citation>
    <scope>NUCLEOTIDE SEQUENCE</scope>
    <source>
        <strain evidence="1">Expedition CK06-06</strain>
    </source>
</reference>
<protein>
    <submittedName>
        <fullName evidence="1">Uncharacterized protein</fullName>
    </submittedName>
</protein>